<organism evidence="2">
    <name type="scientific">uncultured marine virus</name>
    <dbReference type="NCBI Taxonomy" id="186617"/>
    <lineage>
        <taxon>Viruses</taxon>
        <taxon>environmental samples</taxon>
    </lineage>
</organism>
<keyword evidence="1" id="KW-1133">Transmembrane helix</keyword>
<keyword evidence="1" id="KW-0472">Membrane</keyword>
<proteinExistence type="predicted"/>
<name>A0A0F7LBM0_9VIRU</name>
<accession>A0A0F7LBM0</accession>
<reference evidence="2" key="1">
    <citation type="journal article" date="2015" name="Front. Microbiol.">
        <title>Combining genomic sequencing methods to explore viral diversity and reveal potential virus-host interactions.</title>
        <authorList>
            <person name="Chow C.E."/>
            <person name="Winget D.M."/>
            <person name="White R.A.III."/>
            <person name="Hallam S.J."/>
            <person name="Suttle C.A."/>
        </authorList>
    </citation>
    <scope>NUCLEOTIDE SEQUENCE</scope>
    <source>
        <strain evidence="2">Oxic3_3</strain>
    </source>
</reference>
<sequence length="59" mass="6168">MSISSCDFSLPFLAFCSDLNPANSSCASLSFFCNLDIITSCGISLGSFSVASLSLFLKS</sequence>
<protein>
    <submittedName>
        <fullName evidence="2">Uncharacterized protein</fullName>
    </submittedName>
</protein>
<dbReference type="EMBL" id="KR029609">
    <property type="protein sequence ID" value="AKH48772.1"/>
    <property type="molecule type" value="Genomic_DNA"/>
</dbReference>
<reference evidence="2" key="2">
    <citation type="submission" date="2015-03" db="EMBL/GenBank/DDBJ databases">
        <authorList>
            <person name="Chow C.-E.T."/>
            <person name="Winget D.M."/>
            <person name="White R.A.III."/>
            <person name="Hallam S.J."/>
            <person name="Suttle C.A."/>
        </authorList>
    </citation>
    <scope>NUCLEOTIDE SEQUENCE</scope>
    <source>
        <strain evidence="2">Oxic3_3</strain>
    </source>
</reference>
<feature type="transmembrane region" description="Helical" evidence="1">
    <location>
        <begin position="37"/>
        <end position="57"/>
    </location>
</feature>
<evidence type="ECO:0000256" key="1">
    <source>
        <dbReference type="SAM" id="Phobius"/>
    </source>
</evidence>
<keyword evidence="1" id="KW-0812">Transmembrane</keyword>
<evidence type="ECO:0000313" key="2">
    <source>
        <dbReference type="EMBL" id="AKH48772.1"/>
    </source>
</evidence>